<keyword evidence="11" id="KW-1185">Reference proteome</keyword>
<dbReference type="GO" id="GO:0005829">
    <property type="term" value="C:cytosol"/>
    <property type="evidence" value="ECO:0007669"/>
    <property type="project" value="TreeGrafter"/>
</dbReference>
<dbReference type="PANTHER" id="PTHR15067:SF7">
    <property type="entry name" value="E3 UBIQUITIN-PROTEIN LIGASE DMA1-RELATED"/>
    <property type="match status" value="1"/>
</dbReference>
<dbReference type="PROSITE" id="PS50006">
    <property type="entry name" value="FHA_DOMAIN"/>
    <property type="match status" value="1"/>
</dbReference>
<evidence type="ECO:0000256" key="1">
    <source>
        <dbReference type="ARBA" id="ARBA00022679"/>
    </source>
</evidence>
<dbReference type="InterPro" id="IPR001841">
    <property type="entry name" value="Znf_RING"/>
</dbReference>
<dbReference type="GO" id="GO:0016567">
    <property type="term" value="P:protein ubiquitination"/>
    <property type="evidence" value="ECO:0007669"/>
    <property type="project" value="TreeGrafter"/>
</dbReference>
<feature type="compositionally biased region" description="Polar residues" evidence="7">
    <location>
        <begin position="399"/>
        <end position="425"/>
    </location>
</feature>
<feature type="region of interest" description="Disordered" evidence="7">
    <location>
        <begin position="360"/>
        <end position="437"/>
    </location>
</feature>
<keyword evidence="2" id="KW-0479">Metal-binding</keyword>
<dbReference type="Proteomes" id="UP000078561">
    <property type="component" value="Unassembled WGS sequence"/>
</dbReference>
<feature type="region of interest" description="Disordered" evidence="7">
    <location>
        <begin position="270"/>
        <end position="292"/>
    </location>
</feature>
<dbReference type="GO" id="GO:0008270">
    <property type="term" value="F:zinc ion binding"/>
    <property type="evidence" value="ECO:0007669"/>
    <property type="project" value="UniProtKB-KW"/>
</dbReference>
<proteinExistence type="predicted"/>
<dbReference type="Pfam" id="PF17123">
    <property type="entry name" value="zf-RING_11"/>
    <property type="match status" value="1"/>
</dbReference>
<dbReference type="Pfam" id="PF00498">
    <property type="entry name" value="FHA"/>
    <property type="match status" value="1"/>
</dbReference>
<evidence type="ECO:0000256" key="6">
    <source>
        <dbReference type="PROSITE-ProRule" id="PRU00175"/>
    </source>
</evidence>
<dbReference type="Gene3D" id="2.60.200.20">
    <property type="match status" value="1"/>
</dbReference>
<dbReference type="GO" id="GO:0006511">
    <property type="term" value="P:ubiquitin-dependent protein catabolic process"/>
    <property type="evidence" value="ECO:0007669"/>
    <property type="project" value="TreeGrafter"/>
</dbReference>
<organism evidence="10">
    <name type="scientific">Absidia glauca</name>
    <name type="common">Pin mould</name>
    <dbReference type="NCBI Taxonomy" id="4829"/>
    <lineage>
        <taxon>Eukaryota</taxon>
        <taxon>Fungi</taxon>
        <taxon>Fungi incertae sedis</taxon>
        <taxon>Mucoromycota</taxon>
        <taxon>Mucoromycotina</taxon>
        <taxon>Mucoromycetes</taxon>
        <taxon>Mucorales</taxon>
        <taxon>Cunninghamellaceae</taxon>
        <taxon>Absidia</taxon>
    </lineage>
</organism>
<dbReference type="EMBL" id="LT553674">
    <property type="protein sequence ID" value="SAM02106.1"/>
    <property type="molecule type" value="Genomic_DNA"/>
</dbReference>
<name>A0A168PBQ8_ABSGL</name>
<evidence type="ECO:0000256" key="4">
    <source>
        <dbReference type="ARBA" id="ARBA00022786"/>
    </source>
</evidence>
<keyword evidence="1" id="KW-0808">Transferase</keyword>
<dbReference type="FunCoup" id="A0A168PBQ8">
    <property type="interactions" value="15"/>
</dbReference>
<evidence type="ECO:0000313" key="11">
    <source>
        <dbReference type="Proteomes" id="UP000078561"/>
    </source>
</evidence>
<dbReference type="GO" id="GO:0000151">
    <property type="term" value="C:ubiquitin ligase complex"/>
    <property type="evidence" value="ECO:0007669"/>
    <property type="project" value="TreeGrafter"/>
</dbReference>
<dbReference type="STRING" id="4829.A0A168PBQ8"/>
<evidence type="ECO:0000256" key="7">
    <source>
        <dbReference type="SAM" id="MobiDB-lite"/>
    </source>
</evidence>
<evidence type="ECO:0000256" key="3">
    <source>
        <dbReference type="ARBA" id="ARBA00022771"/>
    </source>
</evidence>
<evidence type="ECO:0000313" key="10">
    <source>
        <dbReference type="EMBL" id="SAM02106.1"/>
    </source>
</evidence>
<feature type="compositionally biased region" description="Low complexity" evidence="7">
    <location>
        <begin position="370"/>
        <end position="391"/>
    </location>
</feature>
<sequence>MGDAMCMLMIPPSTEEHPCPAPERANSFRHLTHGAFGLRRFSRSLSGGPSGGSSGDASDPHNRQHRRSATVLSTPSNTLHVRIVPSIENPSRSLIFDIFDRDLAPAVYIKIGRFTDRSPSPTRMSFKTKVVSRSHCEIWMENGKSSSGTFLNHIRICPPNQLSQPHEIKDGDIVQLGVDYQGGVEEIYRSVKMRFEVNPTRRQRPLSFNLTAFQHLRQLTAPPPASAAIKDAMVNSSSNGDSSAAGTAAPTSAVIMDQTRMDPTTLSSEHLTATHNSNNNISSSNNNNSSPLSSPGELEECCICLYALAPQQGLFVSPCAHTYHFKCIRPLLQSYPGFQCPICRTYSDLDANLESQPAVFKSETPPSATQQHQQQEQQQQQQQQQHQQQQEEQQEEQHSLPTTSTDHMNSISNTSASQPQPSSLESADDDDMVPLASLPTWEHDDAPLADDATTSHGIVEKLKLAWFEKRGKKRANRARHEELPTSSGITAHTLSRHSSTHLAEIEEEELAVAPFTTM</sequence>
<feature type="compositionally biased region" description="Low complexity" evidence="7">
    <location>
        <begin position="276"/>
        <end position="292"/>
    </location>
</feature>
<dbReference type="PROSITE" id="PS50089">
    <property type="entry name" value="ZF_RING_2"/>
    <property type="match status" value="1"/>
</dbReference>
<dbReference type="GO" id="GO:0032153">
    <property type="term" value="C:cell division site"/>
    <property type="evidence" value="ECO:0007669"/>
    <property type="project" value="TreeGrafter"/>
</dbReference>
<dbReference type="GO" id="GO:0061630">
    <property type="term" value="F:ubiquitin protein ligase activity"/>
    <property type="evidence" value="ECO:0007669"/>
    <property type="project" value="TreeGrafter"/>
</dbReference>
<feature type="domain" description="FHA" evidence="8">
    <location>
        <begin position="109"/>
        <end position="156"/>
    </location>
</feature>
<protein>
    <recommendedName>
        <fullName evidence="12">RING-type domain-containing protein</fullName>
    </recommendedName>
</protein>
<dbReference type="InterPro" id="IPR013083">
    <property type="entry name" value="Znf_RING/FYVE/PHD"/>
</dbReference>
<accession>A0A168PBQ8</accession>
<evidence type="ECO:0000259" key="8">
    <source>
        <dbReference type="PROSITE" id="PS50006"/>
    </source>
</evidence>
<dbReference type="OrthoDB" id="2286896at2759"/>
<dbReference type="SUPFAM" id="SSF57850">
    <property type="entry name" value="RING/U-box"/>
    <property type="match status" value="1"/>
</dbReference>
<dbReference type="InterPro" id="IPR008984">
    <property type="entry name" value="SMAD_FHA_dom_sf"/>
</dbReference>
<keyword evidence="4" id="KW-0833">Ubl conjugation pathway</keyword>
<dbReference type="InterPro" id="IPR000253">
    <property type="entry name" value="FHA_dom"/>
</dbReference>
<feature type="domain" description="RING-type" evidence="9">
    <location>
        <begin position="301"/>
        <end position="344"/>
    </location>
</feature>
<dbReference type="PANTHER" id="PTHR15067">
    <property type="entry name" value="E3 UBIQUITIN-PROTEIN LIGASE RNF8"/>
    <property type="match status" value="1"/>
</dbReference>
<dbReference type="InParanoid" id="A0A168PBQ8"/>
<keyword evidence="5" id="KW-0862">Zinc</keyword>
<dbReference type="SUPFAM" id="SSF49879">
    <property type="entry name" value="SMAD/FHA domain"/>
    <property type="match status" value="1"/>
</dbReference>
<evidence type="ECO:0000256" key="5">
    <source>
        <dbReference type="ARBA" id="ARBA00022833"/>
    </source>
</evidence>
<feature type="region of interest" description="Disordered" evidence="7">
    <location>
        <begin position="42"/>
        <end position="74"/>
    </location>
</feature>
<dbReference type="Gene3D" id="3.30.40.10">
    <property type="entry name" value="Zinc/RING finger domain, C3HC4 (zinc finger)"/>
    <property type="match status" value="1"/>
</dbReference>
<dbReference type="SMART" id="SM00184">
    <property type="entry name" value="RING"/>
    <property type="match status" value="1"/>
</dbReference>
<evidence type="ECO:0000259" key="9">
    <source>
        <dbReference type="PROSITE" id="PS50089"/>
    </source>
</evidence>
<evidence type="ECO:0000256" key="2">
    <source>
        <dbReference type="ARBA" id="ARBA00022723"/>
    </source>
</evidence>
<evidence type="ECO:0008006" key="12">
    <source>
        <dbReference type="Google" id="ProtNLM"/>
    </source>
</evidence>
<dbReference type="AlphaFoldDB" id="A0A168PBQ8"/>
<reference evidence="10" key="1">
    <citation type="submission" date="2016-04" db="EMBL/GenBank/DDBJ databases">
        <authorList>
            <person name="Evans L.H."/>
            <person name="Alamgir A."/>
            <person name="Owens N."/>
            <person name="Weber N.D."/>
            <person name="Virtaneva K."/>
            <person name="Barbian K."/>
            <person name="Babar A."/>
            <person name="Rosenke K."/>
        </authorList>
    </citation>
    <scope>NUCLEOTIDE SEQUENCE [LARGE SCALE GENOMIC DNA]</scope>
    <source>
        <strain evidence="10">CBS 101.48</strain>
    </source>
</reference>
<gene>
    <name evidence="10" type="primary">ABSGL_07869.1 scaffold 9181</name>
</gene>
<keyword evidence="3 6" id="KW-0863">Zinc-finger</keyword>